<sequence>MSNVKQVSELRNAQEIAAAVNAFKAFDGWHDELSVAWESIREAALQQFACEQYNDPIAGSDSY</sequence>
<protein>
    <submittedName>
        <fullName evidence="1">Uncharacterized protein</fullName>
    </submittedName>
</protein>
<name>A0A928Z3V1_9CYAN</name>
<dbReference type="RefSeq" id="WP_264324476.1">
    <property type="nucleotide sequence ID" value="NZ_JADEXQ010000019.1"/>
</dbReference>
<accession>A0A928Z3V1</accession>
<reference evidence="1" key="1">
    <citation type="submission" date="2020-10" db="EMBL/GenBank/DDBJ databases">
        <authorList>
            <person name="Castelo-Branco R."/>
            <person name="Eusebio N."/>
            <person name="Adriana R."/>
            <person name="Vieira A."/>
            <person name="Brugerolle De Fraissinette N."/>
            <person name="Rezende De Castro R."/>
            <person name="Schneider M.P."/>
            <person name="Vasconcelos V."/>
            <person name="Leao P.N."/>
        </authorList>
    </citation>
    <scope>NUCLEOTIDE SEQUENCE</scope>
    <source>
        <strain evidence="1">LEGE 11480</strain>
    </source>
</reference>
<gene>
    <name evidence="1" type="ORF">IQ266_07940</name>
</gene>
<comment type="caution">
    <text evidence="1">The sequence shown here is derived from an EMBL/GenBank/DDBJ whole genome shotgun (WGS) entry which is preliminary data.</text>
</comment>
<proteinExistence type="predicted"/>
<keyword evidence="2" id="KW-1185">Reference proteome</keyword>
<dbReference type="Proteomes" id="UP000625316">
    <property type="component" value="Unassembled WGS sequence"/>
</dbReference>
<organism evidence="1 2">
    <name type="scientific">Romeriopsis navalis LEGE 11480</name>
    <dbReference type="NCBI Taxonomy" id="2777977"/>
    <lineage>
        <taxon>Bacteria</taxon>
        <taxon>Bacillati</taxon>
        <taxon>Cyanobacteriota</taxon>
        <taxon>Cyanophyceae</taxon>
        <taxon>Leptolyngbyales</taxon>
        <taxon>Leptolyngbyaceae</taxon>
        <taxon>Romeriopsis</taxon>
        <taxon>Romeriopsis navalis</taxon>
    </lineage>
</organism>
<dbReference type="EMBL" id="JADEXQ010000019">
    <property type="protein sequence ID" value="MBE9029658.1"/>
    <property type="molecule type" value="Genomic_DNA"/>
</dbReference>
<evidence type="ECO:0000313" key="1">
    <source>
        <dbReference type="EMBL" id="MBE9029658.1"/>
    </source>
</evidence>
<evidence type="ECO:0000313" key="2">
    <source>
        <dbReference type="Proteomes" id="UP000625316"/>
    </source>
</evidence>
<dbReference type="AlphaFoldDB" id="A0A928Z3V1"/>